<dbReference type="InterPro" id="IPR050336">
    <property type="entry name" value="Chromosome_partition/occlusion"/>
</dbReference>
<accession>A0A9D1I353</accession>
<dbReference type="PANTHER" id="PTHR33375">
    <property type="entry name" value="CHROMOSOME-PARTITIONING PROTEIN PARB-RELATED"/>
    <property type="match status" value="1"/>
</dbReference>
<comment type="subcellular location">
    <subcellularLocation>
        <location evidence="1">Cytoplasm</location>
        <location evidence="1">Nucleoid</location>
    </subcellularLocation>
</comment>
<evidence type="ECO:0000256" key="5">
    <source>
        <dbReference type="SAM" id="MobiDB-lite"/>
    </source>
</evidence>
<feature type="region of interest" description="Disordered" evidence="5">
    <location>
        <begin position="230"/>
        <end position="252"/>
    </location>
</feature>
<dbReference type="InterPro" id="IPR057240">
    <property type="entry name" value="ParB_dimer_C"/>
</dbReference>
<protein>
    <submittedName>
        <fullName evidence="7">ParB/RepB/Spo0J family partition protein</fullName>
    </submittedName>
</protein>
<dbReference type="SMART" id="SM00470">
    <property type="entry name" value="ParB"/>
    <property type="match status" value="1"/>
</dbReference>
<dbReference type="Gene3D" id="1.10.10.2830">
    <property type="match status" value="1"/>
</dbReference>
<dbReference type="GO" id="GO:0003677">
    <property type="term" value="F:DNA binding"/>
    <property type="evidence" value="ECO:0007669"/>
    <property type="project" value="UniProtKB-KW"/>
</dbReference>
<dbReference type="Proteomes" id="UP000824091">
    <property type="component" value="Unassembled WGS sequence"/>
</dbReference>
<keyword evidence="4" id="KW-0238">DNA-binding</keyword>
<evidence type="ECO:0000256" key="4">
    <source>
        <dbReference type="ARBA" id="ARBA00023125"/>
    </source>
</evidence>
<comment type="caution">
    <text evidence="7">The sequence shown here is derived from an EMBL/GenBank/DDBJ whole genome shotgun (WGS) entry which is preliminary data.</text>
</comment>
<feature type="compositionally biased region" description="Basic residues" evidence="5">
    <location>
        <begin position="237"/>
        <end position="246"/>
    </location>
</feature>
<dbReference type="AlphaFoldDB" id="A0A9D1I353"/>
<proteinExistence type="inferred from homology"/>
<name>A0A9D1I353_9FIRM</name>
<evidence type="ECO:0000256" key="3">
    <source>
        <dbReference type="ARBA" id="ARBA00022829"/>
    </source>
</evidence>
<sequence>MMAATKKGGLGRGLDALFADVPVRISSDDGGNKKDPAEDKDSVIYIKVHDITPNANQPRKVFNEEKLEELAASIRQNGIIQPIVVRKKSRGYEIVAGERRWRASIKAGLDQVPCLVRELSDEQNMLIAIIENMQREDLNPIEEAEGLRQMTEHFGLTQEQISKSVGKSRPYITNSMRLLKLPSYIKDSVADGKISAAHGRTLVTIDDENKRKSLWEKIIAEGLSVRETEALASKNSKPQKKPAARRKNPDAVRAEEELKTIFGTKVNIGPSPKKGKIEIEYYSGEELNRLIDMLKTLG</sequence>
<dbReference type="FunFam" id="3.90.1530.30:FF:000001">
    <property type="entry name" value="Chromosome partitioning protein ParB"/>
    <property type="match status" value="1"/>
</dbReference>
<keyword evidence="3" id="KW-0159">Chromosome partition</keyword>
<comment type="similarity">
    <text evidence="2">Belongs to the ParB family.</text>
</comment>
<dbReference type="InterPro" id="IPR004437">
    <property type="entry name" value="ParB/RepB/Spo0J"/>
</dbReference>
<dbReference type="GO" id="GO:0009295">
    <property type="term" value="C:nucleoid"/>
    <property type="evidence" value="ECO:0007669"/>
    <property type="project" value="UniProtKB-SubCell"/>
</dbReference>
<feature type="domain" description="ParB-like N-terminal" evidence="6">
    <location>
        <begin position="44"/>
        <end position="133"/>
    </location>
</feature>
<reference evidence="7" key="2">
    <citation type="journal article" date="2021" name="PeerJ">
        <title>Extensive microbial diversity within the chicken gut microbiome revealed by metagenomics and culture.</title>
        <authorList>
            <person name="Gilroy R."/>
            <person name="Ravi A."/>
            <person name="Getino M."/>
            <person name="Pursley I."/>
            <person name="Horton D.L."/>
            <person name="Alikhan N.F."/>
            <person name="Baker D."/>
            <person name="Gharbi K."/>
            <person name="Hall N."/>
            <person name="Watson M."/>
            <person name="Adriaenssens E.M."/>
            <person name="Foster-Nyarko E."/>
            <person name="Jarju S."/>
            <person name="Secka A."/>
            <person name="Antonio M."/>
            <person name="Oren A."/>
            <person name="Chaudhuri R.R."/>
            <person name="La Ragione R."/>
            <person name="Hildebrand F."/>
            <person name="Pallen M.J."/>
        </authorList>
    </citation>
    <scope>NUCLEOTIDE SEQUENCE</scope>
    <source>
        <strain evidence="7">11300</strain>
    </source>
</reference>
<dbReference type="GO" id="GO:0045881">
    <property type="term" value="P:positive regulation of sporulation resulting in formation of a cellular spore"/>
    <property type="evidence" value="ECO:0007669"/>
    <property type="project" value="TreeGrafter"/>
</dbReference>
<evidence type="ECO:0000256" key="1">
    <source>
        <dbReference type="ARBA" id="ARBA00004453"/>
    </source>
</evidence>
<dbReference type="Pfam" id="PF17762">
    <property type="entry name" value="HTH_ParB"/>
    <property type="match status" value="1"/>
</dbReference>
<dbReference type="NCBIfam" id="TIGR00180">
    <property type="entry name" value="parB_part"/>
    <property type="match status" value="1"/>
</dbReference>
<reference evidence="7" key="1">
    <citation type="submission" date="2020-10" db="EMBL/GenBank/DDBJ databases">
        <authorList>
            <person name="Gilroy R."/>
        </authorList>
    </citation>
    <scope>NUCLEOTIDE SEQUENCE</scope>
    <source>
        <strain evidence="7">11300</strain>
    </source>
</reference>
<dbReference type="PANTHER" id="PTHR33375:SF1">
    <property type="entry name" value="CHROMOSOME-PARTITIONING PROTEIN PARB-RELATED"/>
    <property type="match status" value="1"/>
</dbReference>
<evidence type="ECO:0000259" key="6">
    <source>
        <dbReference type="SMART" id="SM00470"/>
    </source>
</evidence>
<dbReference type="EMBL" id="DVMO01000045">
    <property type="protein sequence ID" value="HIU27334.1"/>
    <property type="molecule type" value="Genomic_DNA"/>
</dbReference>
<dbReference type="CDD" id="cd16393">
    <property type="entry name" value="SPO0J_N"/>
    <property type="match status" value="1"/>
</dbReference>
<dbReference type="GO" id="GO:0007059">
    <property type="term" value="P:chromosome segregation"/>
    <property type="evidence" value="ECO:0007669"/>
    <property type="project" value="UniProtKB-KW"/>
</dbReference>
<dbReference type="GO" id="GO:0005694">
    <property type="term" value="C:chromosome"/>
    <property type="evidence" value="ECO:0007669"/>
    <property type="project" value="TreeGrafter"/>
</dbReference>
<evidence type="ECO:0000256" key="2">
    <source>
        <dbReference type="ARBA" id="ARBA00006295"/>
    </source>
</evidence>
<dbReference type="Pfam" id="PF23552">
    <property type="entry name" value="ParB_C"/>
    <property type="match status" value="1"/>
</dbReference>
<evidence type="ECO:0000313" key="8">
    <source>
        <dbReference type="Proteomes" id="UP000824091"/>
    </source>
</evidence>
<dbReference type="SUPFAM" id="SSF110849">
    <property type="entry name" value="ParB/Sulfiredoxin"/>
    <property type="match status" value="1"/>
</dbReference>
<dbReference type="InterPro" id="IPR003115">
    <property type="entry name" value="ParB_N"/>
</dbReference>
<gene>
    <name evidence="7" type="ORF">IAD16_02990</name>
</gene>
<dbReference type="InterPro" id="IPR036086">
    <property type="entry name" value="ParB/Sulfiredoxin_sf"/>
</dbReference>
<dbReference type="Gene3D" id="3.90.1530.30">
    <property type="match status" value="1"/>
</dbReference>
<dbReference type="FunFam" id="1.10.10.2830:FF:000001">
    <property type="entry name" value="Chromosome partitioning protein ParB"/>
    <property type="match status" value="1"/>
</dbReference>
<organism evidence="7 8">
    <name type="scientific">Candidatus Fimisoma avicola</name>
    <dbReference type="NCBI Taxonomy" id="2840826"/>
    <lineage>
        <taxon>Bacteria</taxon>
        <taxon>Bacillati</taxon>
        <taxon>Bacillota</taxon>
        <taxon>Clostridia</taxon>
        <taxon>Eubacteriales</taxon>
        <taxon>Candidatus Fimisoma</taxon>
    </lineage>
</organism>
<evidence type="ECO:0000313" key="7">
    <source>
        <dbReference type="EMBL" id="HIU27334.1"/>
    </source>
</evidence>
<dbReference type="Pfam" id="PF02195">
    <property type="entry name" value="ParB_N"/>
    <property type="match status" value="1"/>
</dbReference>
<dbReference type="InterPro" id="IPR041468">
    <property type="entry name" value="HTH_ParB/Spo0J"/>
</dbReference>